<sequence length="206" mass="22215">MFGCCVAGRLIQTNLQQVDETHAYFELTNASTINHICVFLLGTIHFPDGYGATVHFFWPGKGFQLLGMLSNEKPSAIFRLRGTFQSSTSSDSTTGTFSSLSTAANASLPTDVTAILGLAIEPLTQIHQVLPTTLMKAIAPADPSKDTAILAERIVKHQFNYINSFIGGAASTRNTDIAVPMSVLAKWYESILAKLKAGGTAFLERE</sequence>
<feature type="domain" description="Hikeshi-like C-terminal" evidence="3">
    <location>
        <begin position="146"/>
        <end position="205"/>
    </location>
</feature>
<organism evidence="4 5">
    <name type="scientific">Amanita thiersii Skay4041</name>
    <dbReference type="NCBI Taxonomy" id="703135"/>
    <lineage>
        <taxon>Eukaryota</taxon>
        <taxon>Fungi</taxon>
        <taxon>Dikarya</taxon>
        <taxon>Basidiomycota</taxon>
        <taxon>Agaricomycotina</taxon>
        <taxon>Agaricomycetes</taxon>
        <taxon>Agaricomycetidae</taxon>
        <taxon>Agaricales</taxon>
        <taxon>Pluteineae</taxon>
        <taxon>Amanitaceae</taxon>
        <taxon>Amanita</taxon>
    </lineage>
</organism>
<gene>
    <name evidence="4" type="ORF">AMATHDRAFT_64291</name>
</gene>
<dbReference type="GO" id="GO:0005829">
    <property type="term" value="C:cytosol"/>
    <property type="evidence" value="ECO:0007669"/>
    <property type="project" value="TreeGrafter"/>
</dbReference>
<dbReference type="PANTHER" id="PTHR12925:SF0">
    <property type="entry name" value="PROTEIN HIKESHI"/>
    <property type="match status" value="1"/>
</dbReference>
<dbReference type="InterPro" id="IPR031318">
    <property type="entry name" value="OPI10"/>
</dbReference>
<comment type="similarity">
    <text evidence="1">Belongs to the OPI10 family.</text>
</comment>
<accession>A0A2A9NML7</accession>
<dbReference type="Pfam" id="PF05603">
    <property type="entry name" value="Hikeshi-like_N"/>
    <property type="match status" value="1"/>
</dbReference>
<dbReference type="InterPro" id="IPR008493">
    <property type="entry name" value="Hikeshi-like_N"/>
</dbReference>
<evidence type="ECO:0000313" key="5">
    <source>
        <dbReference type="Proteomes" id="UP000242287"/>
    </source>
</evidence>
<evidence type="ECO:0000259" key="3">
    <source>
        <dbReference type="Pfam" id="PF21057"/>
    </source>
</evidence>
<dbReference type="Pfam" id="PF21057">
    <property type="entry name" value="Hikeshi-like_C"/>
    <property type="match status" value="1"/>
</dbReference>
<evidence type="ECO:0000256" key="1">
    <source>
        <dbReference type="ARBA" id="ARBA00006623"/>
    </source>
</evidence>
<keyword evidence="5" id="KW-1185">Reference proteome</keyword>
<dbReference type="GO" id="GO:0005634">
    <property type="term" value="C:nucleus"/>
    <property type="evidence" value="ECO:0007669"/>
    <property type="project" value="TreeGrafter"/>
</dbReference>
<dbReference type="PANTHER" id="PTHR12925">
    <property type="entry name" value="HIKESHI FAMILY MEMBER"/>
    <property type="match status" value="1"/>
</dbReference>
<dbReference type="STRING" id="703135.A0A2A9NML7"/>
<reference evidence="4 5" key="1">
    <citation type="submission" date="2014-02" db="EMBL/GenBank/DDBJ databases">
        <title>Transposable element dynamics among asymbiotic and ectomycorrhizal Amanita fungi.</title>
        <authorList>
            <consortium name="DOE Joint Genome Institute"/>
            <person name="Hess J."/>
            <person name="Skrede I."/>
            <person name="Wolfe B."/>
            <person name="LaButti K."/>
            <person name="Ohm R.A."/>
            <person name="Grigoriev I.V."/>
            <person name="Pringle A."/>
        </authorList>
    </citation>
    <scope>NUCLEOTIDE SEQUENCE [LARGE SCALE GENOMIC DNA]</scope>
    <source>
        <strain evidence="4 5">SKay4041</strain>
    </source>
</reference>
<proteinExistence type="inferred from homology"/>
<dbReference type="OrthoDB" id="10248398at2759"/>
<evidence type="ECO:0000259" key="2">
    <source>
        <dbReference type="Pfam" id="PF05603"/>
    </source>
</evidence>
<feature type="domain" description="Hikeshi-like N-terminal" evidence="2">
    <location>
        <begin position="6"/>
        <end position="132"/>
    </location>
</feature>
<dbReference type="Proteomes" id="UP000242287">
    <property type="component" value="Unassembled WGS sequence"/>
</dbReference>
<name>A0A2A9NML7_9AGAR</name>
<dbReference type="GO" id="GO:0061608">
    <property type="term" value="F:nuclear import signal receptor activity"/>
    <property type="evidence" value="ECO:0007669"/>
    <property type="project" value="TreeGrafter"/>
</dbReference>
<dbReference type="InterPro" id="IPR048364">
    <property type="entry name" value="Hikeshi-like_C"/>
</dbReference>
<dbReference type="GO" id="GO:0006606">
    <property type="term" value="P:protein import into nucleus"/>
    <property type="evidence" value="ECO:0007669"/>
    <property type="project" value="TreeGrafter"/>
</dbReference>
<dbReference type="AlphaFoldDB" id="A0A2A9NML7"/>
<dbReference type="EMBL" id="KZ302045">
    <property type="protein sequence ID" value="PFH48932.1"/>
    <property type="molecule type" value="Genomic_DNA"/>
</dbReference>
<evidence type="ECO:0000313" key="4">
    <source>
        <dbReference type="EMBL" id="PFH48932.1"/>
    </source>
</evidence>
<protein>
    <submittedName>
        <fullName evidence="4">Uncharacterized protein</fullName>
    </submittedName>
</protein>